<protein>
    <submittedName>
        <fullName evidence="11">Cytochrome b-c1 complex subunit 1, mitochondrial</fullName>
    </submittedName>
</protein>
<evidence type="ECO:0000259" key="9">
    <source>
        <dbReference type="Pfam" id="PF00675"/>
    </source>
</evidence>
<dbReference type="GO" id="GO:0004222">
    <property type="term" value="F:metalloendopeptidase activity"/>
    <property type="evidence" value="ECO:0007669"/>
    <property type="project" value="TreeGrafter"/>
</dbReference>
<dbReference type="AlphaFoldDB" id="A0A194PNP0"/>
<dbReference type="STRING" id="66420.A0A194PNP0"/>
<evidence type="ECO:0000256" key="2">
    <source>
        <dbReference type="ARBA" id="ARBA00004173"/>
    </source>
</evidence>
<sequence>MFNLFRRSSFNFLLANVHHYETYTSVLKNGVRVAVEETISPLVCLSLFIQTGSRFETAENNGISHFIEHMAFKGFVSMKKKQLEECLQSMGGHITARTTREYQLFSAIAPARYSAQLVYIMSLIITNIEFAHCDIQEVKKDIIMQLKDREACPKHITFDYLHQAAFQETPLAYNVIAPLKNLENFDENEACSFLKQRYHPENIVLAASGGVVHLDIMSEAQKRLSHVAMEPIPSGAYEACRYTGSSLVLRDDSMPFAHVAVAVEVGGYEDPDFWPLFAASCILGVWERSQGGGDTHGFMLSRAAASGLCESYEPFYIAYRDIGLWGVYYIAERNDLDGLLHNVQHQWMTFCTSVTDVEVQRGINYAKRKLAQELEGCVRSCHDLGLQILYNCARASLTDKNREMSHVNVDTIKRIGQKYIYDKCPVVSAVGPTECLTDYSRIRSEMFWLRY</sequence>
<keyword evidence="3" id="KW-0645">Protease</keyword>
<evidence type="ECO:0000313" key="11">
    <source>
        <dbReference type="EMBL" id="KPI94359.1"/>
    </source>
</evidence>
<evidence type="ECO:0000256" key="3">
    <source>
        <dbReference type="ARBA" id="ARBA00022670"/>
    </source>
</evidence>
<evidence type="ECO:0000256" key="4">
    <source>
        <dbReference type="ARBA" id="ARBA00022723"/>
    </source>
</evidence>
<evidence type="ECO:0000256" key="8">
    <source>
        <dbReference type="ARBA" id="ARBA00023128"/>
    </source>
</evidence>
<evidence type="ECO:0000256" key="5">
    <source>
        <dbReference type="ARBA" id="ARBA00022801"/>
    </source>
</evidence>
<dbReference type="GO" id="GO:0046872">
    <property type="term" value="F:metal ion binding"/>
    <property type="evidence" value="ECO:0007669"/>
    <property type="project" value="UniProtKB-KW"/>
</dbReference>
<gene>
    <name evidence="11" type="ORF">RR46_04427</name>
</gene>
<dbReference type="InterPro" id="IPR011765">
    <property type="entry name" value="Pept_M16_N"/>
</dbReference>
<evidence type="ECO:0000313" key="12">
    <source>
        <dbReference type="Proteomes" id="UP000053268"/>
    </source>
</evidence>
<keyword evidence="7" id="KW-0482">Metalloprotease</keyword>
<dbReference type="GO" id="GO:0006627">
    <property type="term" value="P:protein processing involved in protein targeting to mitochondrion"/>
    <property type="evidence" value="ECO:0007669"/>
    <property type="project" value="TreeGrafter"/>
</dbReference>
<dbReference type="Gene3D" id="3.30.830.10">
    <property type="entry name" value="Metalloenzyme, LuxS/M16 peptidase-like"/>
    <property type="match status" value="2"/>
</dbReference>
<keyword evidence="6" id="KW-0862">Zinc</keyword>
<reference evidence="11 12" key="1">
    <citation type="journal article" date="2015" name="Nat. Commun.">
        <title>Outbred genome sequencing and CRISPR/Cas9 gene editing in butterflies.</title>
        <authorList>
            <person name="Li X."/>
            <person name="Fan D."/>
            <person name="Zhang W."/>
            <person name="Liu G."/>
            <person name="Zhang L."/>
            <person name="Zhao L."/>
            <person name="Fang X."/>
            <person name="Chen L."/>
            <person name="Dong Y."/>
            <person name="Chen Y."/>
            <person name="Ding Y."/>
            <person name="Zhao R."/>
            <person name="Feng M."/>
            <person name="Zhu Y."/>
            <person name="Feng Y."/>
            <person name="Jiang X."/>
            <person name="Zhu D."/>
            <person name="Xiang H."/>
            <person name="Feng X."/>
            <person name="Li S."/>
            <person name="Wang J."/>
            <person name="Zhang G."/>
            <person name="Kronforst M.R."/>
            <person name="Wang W."/>
        </authorList>
    </citation>
    <scope>NUCLEOTIDE SEQUENCE [LARGE SCALE GENOMIC DNA]</scope>
    <source>
        <strain evidence="11">Ya'a_city_454_Px</strain>
        <tissue evidence="11">Whole body</tissue>
    </source>
</reference>
<dbReference type="Proteomes" id="UP000053268">
    <property type="component" value="Unassembled WGS sequence"/>
</dbReference>
<evidence type="ECO:0000259" key="10">
    <source>
        <dbReference type="Pfam" id="PF05193"/>
    </source>
</evidence>
<dbReference type="Pfam" id="PF05193">
    <property type="entry name" value="Peptidase_M16_C"/>
    <property type="match status" value="1"/>
</dbReference>
<dbReference type="InterPro" id="IPR011249">
    <property type="entry name" value="Metalloenz_LuxS/M16"/>
</dbReference>
<comment type="cofactor">
    <cofactor evidence="1">
        <name>Zn(2+)</name>
        <dbReference type="ChEBI" id="CHEBI:29105"/>
    </cofactor>
</comment>
<dbReference type="GO" id="GO:0005739">
    <property type="term" value="C:mitochondrion"/>
    <property type="evidence" value="ECO:0007669"/>
    <property type="project" value="UniProtKB-SubCell"/>
</dbReference>
<accession>A0A194PNP0</accession>
<dbReference type="EMBL" id="KQ459599">
    <property type="protein sequence ID" value="KPI94359.1"/>
    <property type="molecule type" value="Genomic_DNA"/>
</dbReference>
<organism evidence="11 12">
    <name type="scientific">Papilio xuthus</name>
    <name type="common">Asian swallowtail butterfly</name>
    <dbReference type="NCBI Taxonomy" id="66420"/>
    <lineage>
        <taxon>Eukaryota</taxon>
        <taxon>Metazoa</taxon>
        <taxon>Ecdysozoa</taxon>
        <taxon>Arthropoda</taxon>
        <taxon>Hexapoda</taxon>
        <taxon>Insecta</taxon>
        <taxon>Pterygota</taxon>
        <taxon>Neoptera</taxon>
        <taxon>Endopterygota</taxon>
        <taxon>Lepidoptera</taxon>
        <taxon>Glossata</taxon>
        <taxon>Ditrysia</taxon>
        <taxon>Papilionoidea</taxon>
        <taxon>Papilionidae</taxon>
        <taxon>Papilioninae</taxon>
        <taxon>Papilio</taxon>
    </lineage>
</organism>
<dbReference type="InterPro" id="IPR050361">
    <property type="entry name" value="MPP/UQCRC_Complex"/>
</dbReference>
<dbReference type="InterPro" id="IPR007863">
    <property type="entry name" value="Peptidase_M16_C"/>
</dbReference>
<evidence type="ECO:0000256" key="7">
    <source>
        <dbReference type="ARBA" id="ARBA00023049"/>
    </source>
</evidence>
<proteinExistence type="predicted"/>
<name>A0A194PNP0_PAPXU</name>
<keyword evidence="5" id="KW-0378">Hydrolase</keyword>
<keyword evidence="8" id="KW-0496">Mitochondrion</keyword>
<dbReference type="PANTHER" id="PTHR11851">
    <property type="entry name" value="METALLOPROTEASE"/>
    <property type="match status" value="1"/>
</dbReference>
<evidence type="ECO:0000256" key="1">
    <source>
        <dbReference type="ARBA" id="ARBA00001947"/>
    </source>
</evidence>
<feature type="domain" description="Peptidase M16 N-terminal" evidence="9">
    <location>
        <begin position="32"/>
        <end position="178"/>
    </location>
</feature>
<keyword evidence="12" id="KW-1185">Reference proteome</keyword>
<evidence type="ECO:0000256" key="6">
    <source>
        <dbReference type="ARBA" id="ARBA00022833"/>
    </source>
</evidence>
<dbReference type="Pfam" id="PF00675">
    <property type="entry name" value="Peptidase_M16"/>
    <property type="match status" value="1"/>
</dbReference>
<comment type="subcellular location">
    <subcellularLocation>
        <location evidence="2">Mitochondrion</location>
    </subcellularLocation>
</comment>
<keyword evidence="4" id="KW-0479">Metal-binding</keyword>
<dbReference type="SUPFAM" id="SSF63411">
    <property type="entry name" value="LuxS/MPP-like metallohydrolase"/>
    <property type="match status" value="2"/>
</dbReference>
<dbReference type="PANTHER" id="PTHR11851:SF149">
    <property type="entry name" value="GH01077P"/>
    <property type="match status" value="1"/>
</dbReference>
<feature type="domain" description="Peptidase M16 C-terminal" evidence="10">
    <location>
        <begin position="187"/>
        <end position="364"/>
    </location>
</feature>